<dbReference type="InterPro" id="IPR019027">
    <property type="entry name" value="Pilus_biogenesis_CpaD-related"/>
</dbReference>
<feature type="chain" id="PRO_5016943553" evidence="1">
    <location>
        <begin position="22"/>
        <end position="221"/>
    </location>
</feature>
<accession>A0A371XK27</accession>
<feature type="signal peptide" evidence="1">
    <location>
        <begin position="1"/>
        <end position="21"/>
    </location>
</feature>
<evidence type="ECO:0000256" key="1">
    <source>
        <dbReference type="SAM" id="SignalP"/>
    </source>
</evidence>
<evidence type="ECO:0000313" key="2">
    <source>
        <dbReference type="EMBL" id="RFC69571.1"/>
    </source>
</evidence>
<gene>
    <name evidence="2" type="ORF">DY251_02265</name>
</gene>
<dbReference type="InterPro" id="IPR013361">
    <property type="entry name" value="Pilus_CpaD"/>
</dbReference>
<dbReference type="NCBIfam" id="TIGR02522">
    <property type="entry name" value="pilus_cpaD"/>
    <property type="match status" value="1"/>
</dbReference>
<keyword evidence="1" id="KW-0732">Signal</keyword>
<evidence type="ECO:0000313" key="3">
    <source>
        <dbReference type="Proteomes" id="UP000262379"/>
    </source>
</evidence>
<organism evidence="2 3">
    <name type="scientific">Mesorhizobium denitrificans</name>
    <dbReference type="NCBI Taxonomy" id="2294114"/>
    <lineage>
        <taxon>Bacteria</taxon>
        <taxon>Pseudomonadati</taxon>
        <taxon>Pseudomonadota</taxon>
        <taxon>Alphaproteobacteria</taxon>
        <taxon>Hyphomicrobiales</taxon>
        <taxon>Phyllobacteriaceae</taxon>
        <taxon>Mesorhizobium</taxon>
    </lineage>
</organism>
<keyword evidence="3" id="KW-1185">Reference proteome</keyword>
<dbReference type="AlphaFoldDB" id="A0A371XK27"/>
<protein>
    <submittedName>
        <fullName evidence="2">Pilus assembly protein CpaD</fullName>
    </submittedName>
</protein>
<proteinExistence type="predicted"/>
<name>A0A371XK27_9HYPH</name>
<comment type="caution">
    <text evidence="2">The sequence shown here is derived from an EMBL/GenBank/DDBJ whole genome shotgun (WGS) entry which is preliminary data.</text>
</comment>
<dbReference type="PROSITE" id="PS51257">
    <property type="entry name" value="PROKAR_LIPOPROTEIN"/>
    <property type="match status" value="1"/>
</dbReference>
<reference evidence="3" key="1">
    <citation type="submission" date="2018-08" db="EMBL/GenBank/DDBJ databases">
        <authorList>
            <person name="Im W.T."/>
        </authorList>
    </citation>
    <scope>NUCLEOTIDE SEQUENCE [LARGE SCALE GENOMIC DNA]</scope>
    <source>
        <strain evidence="3">LA-28</strain>
    </source>
</reference>
<dbReference type="RefSeq" id="WP_116622192.1">
    <property type="nucleotide sequence ID" value="NZ_QURN01000001.1"/>
</dbReference>
<dbReference type="Proteomes" id="UP000262379">
    <property type="component" value="Unassembled WGS sequence"/>
</dbReference>
<dbReference type="Pfam" id="PF09476">
    <property type="entry name" value="Pilus_CpaD"/>
    <property type="match status" value="1"/>
</dbReference>
<dbReference type="EMBL" id="QURN01000001">
    <property type="protein sequence ID" value="RFC69571.1"/>
    <property type="molecule type" value="Genomic_DNA"/>
</dbReference>
<sequence>MLRSSLRIVTIAAPLAMLALAGCADRVKTGAIPDDYRTNHPIMISEQESAIDLPVGSTDRGATKAQVETLEGFLANYDKHAAPALTIMRPVGAMNDLAASRAARDFVRVAKANGVPAGRISVTTYQAGAPDASAPVRVSFMGVKAHTNECGVWPEDLTRNKDNTHYANFGCAYQNNIAAQISNPNDLLGPRKQTTIDAENRAVVIEDYRVNSRSFIPTINY</sequence>